<dbReference type="Pfam" id="PF04571">
    <property type="entry name" value="Lipin_N"/>
    <property type="match status" value="1"/>
</dbReference>
<comment type="caution">
    <text evidence="2">The sequence shown here is derived from an EMBL/GenBank/DDBJ whole genome shotgun (WGS) entry which is preliminary data.</text>
</comment>
<evidence type="ECO:0000313" key="3">
    <source>
        <dbReference type="Proteomes" id="UP000299102"/>
    </source>
</evidence>
<dbReference type="Proteomes" id="UP000299102">
    <property type="component" value="Unassembled WGS sequence"/>
</dbReference>
<organism evidence="2 3">
    <name type="scientific">Eumeta variegata</name>
    <name type="common">Bagworm moth</name>
    <name type="synonym">Eumeta japonica</name>
    <dbReference type="NCBI Taxonomy" id="151549"/>
    <lineage>
        <taxon>Eukaryota</taxon>
        <taxon>Metazoa</taxon>
        <taxon>Ecdysozoa</taxon>
        <taxon>Arthropoda</taxon>
        <taxon>Hexapoda</taxon>
        <taxon>Insecta</taxon>
        <taxon>Pterygota</taxon>
        <taxon>Neoptera</taxon>
        <taxon>Endopterygota</taxon>
        <taxon>Lepidoptera</taxon>
        <taxon>Glossata</taxon>
        <taxon>Ditrysia</taxon>
        <taxon>Tineoidea</taxon>
        <taxon>Psychidae</taxon>
        <taxon>Oiketicinae</taxon>
        <taxon>Eumeta</taxon>
    </lineage>
</organism>
<dbReference type="AlphaFoldDB" id="A0A4C1ZN97"/>
<dbReference type="STRING" id="151549.A0A4C1ZN97"/>
<sequence>MVSAVNLLPIYRRVTRPPQTTRFDNRTASIIDKDVPWVDLELNGEPLNIHMKLGESGEAFFVEVGGDEEVRGAPRHLAHP</sequence>
<reference evidence="2 3" key="1">
    <citation type="journal article" date="2019" name="Commun. Biol.">
        <title>The bagworm genome reveals a unique fibroin gene that provides high tensile strength.</title>
        <authorList>
            <person name="Kono N."/>
            <person name="Nakamura H."/>
            <person name="Ohtoshi R."/>
            <person name="Tomita M."/>
            <person name="Numata K."/>
            <person name="Arakawa K."/>
        </authorList>
    </citation>
    <scope>NUCLEOTIDE SEQUENCE [LARGE SCALE GENOMIC DNA]</scope>
</reference>
<gene>
    <name evidence="2" type="primary">Lpin3</name>
    <name evidence="2" type="ORF">EVAR_21788_1</name>
</gene>
<protein>
    <submittedName>
        <fullName evidence="2">Phosphatidate phosphatase LPIN3</fullName>
    </submittedName>
</protein>
<name>A0A4C1ZN97_EUMVA</name>
<dbReference type="InterPro" id="IPR007651">
    <property type="entry name" value="Lipin_N"/>
</dbReference>
<evidence type="ECO:0000259" key="1">
    <source>
        <dbReference type="Pfam" id="PF04571"/>
    </source>
</evidence>
<feature type="non-terminal residue" evidence="2">
    <location>
        <position position="80"/>
    </location>
</feature>
<accession>A0A4C1ZN97</accession>
<feature type="domain" description="Lipin N-terminal" evidence="1">
    <location>
        <begin position="29"/>
        <end position="66"/>
    </location>
</feature>
<dbReference type="OrthoDB" id="4567at2759"/>
<dbReference type="EMBL" id="BGZK01001950">
    <property type="protein sequence ID" value="GBP88683.1"/>
    <property type="molecule type" value="Genomic_DNA"/>
</dbReference>
<proteinExistence type="predicted"/>
<keyword evidence="3" id="KW-1185">Reference proteome</keyword>
<evidence type="ECO:0000313" key="2">
    <source>
        <dbReference type="EMBL" id="GBP88683.1"/>
    </source>
</evidence>